<dbReference type="GeneID" id="94845405"/>
<dbReference type="Proteomes" id="UP000179807">
    <property type="component" value="Unassembled WGS sequence"/>
</dbReference>
<dbReference type="InterPro" id="IPR045065">
    <property type="entry name" value="XPO1/5"/>
</dbReference>
<dbReference type="PANTHER" id="PTHR11223:SF2">
    <property type="entry name" value="EXPORTIN-1"/>
    <property type="match status" value="1"/>
</dbReference>
<accession>A0A1J4JEC1</accession>
<dbReference type="AlphaFoldDB" id="A0A1J4JEC1"/>
<dbReference type="GO" id="GO:0005737">
    <property type="term" value="C:cytoplasm"/>
    <property type="evidence" value="ECO:0007669"/>
    <property type="project" value="TreeGrafter"/>
</dbReference>
<dbReference type="Gene3D" id="1.25.10.10">
    <property type="entry name" value="Leucine-rich Repeat Variant"/>
    <property type="match status" value="2"/>
</dbReference>
<comment type="caution">
    <text evidence="3">The sequence shown here is derived from an EMBL/GenBank/DDBJ whole genome shotgun (WGS) entry which is preliminary data.</text>
</comment>
<dbReference type="GO" id="GO:0031267">
    <property type="term" value="F:small GTPase binding"/>
    <property type="evidence" value="ECO:0007669"/>
    <property type="project" value="InterPro"/>
</dbReference>
<dbReference type="GO" id="GO:0000056">
    <property type="term" value="P:ribosomal small subunit export from nucleus"/>
    <property type="evidence" value="ECO:0007669"/>
    <property type="project" value="TreeGrafter"/>
</dbReference>
<evidence type="ECO:0000256" key="1">
    <source>
        <dbReference type="ARBA" id="ARBA00009466"/>
    </source>
</evidence>
<feature type="domain" description="Importin N-terminal" evidence="2">
    <location>
        <begin position="32"/>
        <end position="98"/>
    </location>
</feature>
<sequence>MAETQNIQYTQELIELAVQQMLSPDTAIQQAAAEFIESWKFSNDAYILAFLILTKSAHVYAQFYSMLVIKESVARKWDQLPFSFRTSLRNYLYQSLSTFGNGSHLFSSACDIISLIGVFDWPERWPTFLSDILSGDLPPLIQLSLLDRFTSTITDGIYVTHNRRAKLLGVILELSPQISQAVNAGLSQEESIPIAFSVLDTQLKTEALSLLLHEGIVSKLIELLPNENSHNGAIQCLNTIFIDRYDCFKVAPSFVPQILRAFGVIFSETSFSSPALLLLVEKVLFKHSSFICYLLSGMEPEIDVEGAFKFVTVGNLAQTQIDIIFLFRVILSNRLDEKQIDVFWALWRCLLPHLYTPPLSELPISSQTRELLPMIIESLYNVLPLAVSEHTMIDTVARICWGTITALFPEELTEFLKNKKPSVALCFAIGFAEKTLPANLLTEIIQSQLNPLLEHFKQTDDQDYAITLLFALSHSGRTQINNPEFFKIFIEIATNCLLQSDENITSEATRSLHYVARRNCSLFLANNLELARTLCEKISVFLDQLSQESATRIIRLCAFLAEKSESDQLYQLIVKPIHDMFTNFVERVSNDESIDYKNADFMLSLLSDISTALPATLMVKFENPLLSALSVAGNSNKFGLNTLELFVRAAASLVARRPPNEAMEPLTQLYTTLAGNTVLNYLLFDSVAIVRSVHPEIDSFFQRIETDFVVPLIEGKIVIDDCTSLFRMISVFSLNAFNMTVLIDLLAFGLRHSMSIVTIAAAKCARRVVRSFDMPDDKESLEKLIRVLLPPLTTSTTDGIHSTATGPLIHLLYDIFTKYEEFDPTCAALGPEFLKALATYCQEPQPGVFQKVVDSLIQCANDQRSFRHIVFDLLVLLRCATPCDLATFDTVVGPAIWMPDNLSSLVTRVMTQIEKQQEDEDFLPQEMKDLSLD</sequence>
<dbReference type="SUPFAM" id="SSF48371">
    <property type="entry name" value="ARM repeat"/>
    <property type="match status" value="1"/>
</dbReference>
<dbReference type="Pfam" id="PF03810">
    <property type="entry name" value="IBN_N"/>
    <property type="match status" value="1"/>
</dbReference>
<evidence type="ECO:0000259" key="2">
    <source>
        <dbReference type="PROSITE" id="PS50166"/>
    </source>
</evidence>
<dbReference type="InterPro" id="IPR001494">
    <property type="entry name" value="Importin-beta_N"/>
</dbReference>
<dbReference type="RefSeq" id="XP_068350679.1">
    <property type="nucleotide sequence ID" value="XM_068510701.1"/>
</dbReference>
<organism evidence="3 4">
    <name type="scientific">Tritrichomonas foetus</name>
    <dbReference type="NCBI Taxonomy" id="1144522"/>
    <lineage>
        <taxon>Eukaryota</taxon>
        <taxon>Metamonada</taxon>
        <taxon>Parabasalia</taxon>
        <taxon>Tritrichomonadida</taxon>
        <taxon>Tritrichomonadidae</taxon>
        <taxon>Tritrichomonas</taxon>
    </lineage>
</organism>
<dbReference type="GO" id="GO:0005634">
    <property type="term" value="C:nucleus"/>
    <property type="evidence" value="ECO:0007669"/>
    <property type="project" value="TreeGrafter"/>
</dbReference>
<dbReference type="OrthoDB" id="26399at2759"/>
<dbReference type="GO" id="GO:0006611">
    <property type="term" value="P:protein export from nucleus"/>
    <property type="evidence" value="ECO:0007669"/>
    <property type="project" value="InterPro"/>
</dbReference>
<keyword evidence="4" id="KW-1185">Reference proteome</keyword>
<proteinExistence type="inferred from homology"/>
<evidence type="ECO:0000313" key="3">
    <source>
        <dbReference type="EMBL" id="OHS97542.1"/>
    </source>
</evidence>
<reference evidence="3" key="1">
    <citation type="submission" date="2016-10" db="EMBL/GenBank/DDBJ databases">
        <authorList>
            <person name="Benchimol M."/>
            <person name="Almeida L.G."/>
            <person name="Vasconcelos A.T."/>
            <person name="Perreira-Neves A."/>
            <person name="Rosa I.A."/>
            <person name="Tasca T."/>
            <person name="Bogo M.R."/>
            <person name="de Souza W."/>
        </authorList>
    </citation>
    <scope>NUCLEOTIDE SEQUENCE [LARGE SCALE GENOMIC DNA]</scope>
    <source>
        <strain evidence="3">K</strain>
    </source>
</reference>
<protein>
    <recommendedName>
        <fullName evidence="2">Importin N-terminal domain-containing protein</fullName>
    </recommendedName>
</protein>
<evidence type="ECO:0000313" key="4">
    <source>
        <dbReference type="Proteomes" id="UP000179807"/>
    </source>
</evidence>
<dbReference type="PROSITE" id="PS50166">
    <property type="entry name" value="IMPORTIN_B_NT"/>
    <property type="match status" value="1"/>
</dbReference>
<dbReference type="InterPro" id="IPR011989">
    <property type="entry name" value="ARM-like"/>
</dbReference>
<dbReference type="PANTHER" id="PTHR11223">
    <property type="entry name" value="EXPORTIN 1/5"/>
    <property type="match status" value="1"/>
</dbReference>
<dbReference type="EMBL" id="MLAK01001109">
    <property type="protein sequence ID" value="OHS97542.1"/>
    <property type="molecule type" value="Genomic_DNA"/>
</dbReference>
<dbReference type="VEuPathDB" id="TrichDB:TRFO_36230"/>
<dbReference type="GO" id="GO:0005049">
    <property type="term" value="F:nuclear export signal receptor activity"/>
    <property type="evidence" value="ECO:0007669"/>
    <property type="project" value="InterPro"/>
</dbReference>
<dbReference type="GO" id="GO:0000055">
    <property type="term" value="P:ribosomal large subunit export from nucleus"/>
    <property type="evidence" value="ECO:0007669"/>
    <property type="project" value="TreeGrafter"/>
</dbReference>
<name>A0A1J4JEC1_9EUKA</name>
<gene>
    <name evidence="3" type="ORF">TRFO_36230</name>
</gene>
<comment type="similarity">
    <text evidence="1">Belongs to the exportin family.</text>
</comment>
<dbReference type="InterPro" id="IPR016024">
    <property type="entry name" value="ARM-type_fold"/>
</dbReference>